<evidence type="ECO:0000256" key="5">
    <source>
        <dbReference type="ARBA" id="ARBA00022777"/>
    </source>
</evidence>
<dbReference type="PROSITE" id="PS00018">
    <property type="entry name" value="EF_HAND_1"/>
    <property type="match status" value="1"/>
</dbReference>
<dbReference type="Proteomes" id="UP001370490">
    <property type="component" value="Unassembled WGS sequence"/>
</dbReference>
<dbReference type="Pfam" id="PF13499">
    <property type="entry name" value="EF-hand_7"/>
    <property type="match status" value="1"/>
</dbReference>
<dbReference type="InterPro" id="IPR002048">
    <property type="entry name" value="EF_hand_dom"/>
</dbReference>
<dbReference type="EMBL" id="JBAMMX010000013">
    <property type="protein sequence ID" value="KAK6928744.1"/>
    <property type="molecule type" value="Genomic_DNA"/>
</dbReference>
<keyword evidence="11" id="KW-1185">Reference proteome</keyword>
<organism evidence="10 11">
    <name type="scientific">Dillenia turbinata</name>
    <dbReference type="NCBI Taxonomy" id="194707"/>
    <lineage>
        <taxon>Eukaryota</taxon>
        <taxon>Viridiplantae</taxon>
        <taxon>Streptophyta</taxon>
        <taxon>Embryophyta</taxon>
        <taxon>Tracheophyta</taxon>
        <taxon>Spermatophyta</taxon>
        <taxon>Magnoliopsida</taxon>
        <taxon>eudicotyledons</taxon>
        <taxon>Gunneridae</taxon>
        <taxon>Pentapetalae</taxon>
        <taxon>Dilleniales</taxon>
        <taxon>Dilleniaceae</taxon>
        <taxon>Dillenia</taxon>
    </lineage>
</organism>
<dbReference type="Gene3D" id="1.10.238.10">
    <property type="entry name" value="EF-hand"/>
    <property type="match status" value="1"/>
</dbReference>
<dbReference type="InterPro" id="IPR011992">
    <property type="entry name" value="EF-hand-dom_pair"/>
</dbReference>
<dbReference type="InterPro" id="IPR000719">
    <property type="entry name" value="Prot_kinase_dom"/>
</dbReference>
<evidence type="ECO:0000256" key="2">
    <source>
        <dbReference type="ARBA" id="ARBA00022527"/>
    </source>
</evidence>
<evidence type="ECO:0000256" key="3">
    <source>
        <dbReference type="ARBA" id="ARBA00022679"/>
    </source>
</evidence>
<evidence type="ECO:0000259" key="8">
    <source>
        <dbReference type="PROSITE" id="PS50011"/>
    </source>
</evidence>
<gene>
    <name evidence="10" type="ORF">RJ641_004949</name>
</gene>
<comment type="caution">
    <text evidence="10">The sequence shown here is derived from an EMBL/GenBank/DDBJ whole genome shotgun (WGS) entry which is preliminary data.</text>
</comment>
<dbReference type="SUPFAM" id="SSF56112">
    <property type="entry name" value="Protein kinase-like (PK-like)"/>
    <property type="match status" value="1"/>
</dbReference>
<evidence type="ECO:0000313" key="10">
    <source>
        <dbReference type="EMBL" id="KAK6928744.1"/>
    </source>
</evidence>
<dbReference type="GO" id="GO:0004674">
    <property type="term" value="F:protein serine/threonine kinase activity"/>
    <property type="evidence" value="ECO:0007669"/>
    <property type="project" value="UniProtKB-KW"/>
</dbReference>
<evidence type="ECO:0000313" key="11">
    <source>
        <dbReference type="Proteomes" id="UP001370490"/>
    </source>
</evidence>
<dbReference type="Pfam" id="PF00069">
    <property type="entry name" value="Pkinase"/>
    <property type="match status" value="1"/>
</dbReference>
<keyword evidence="7" id="KW-0067">ATP-binding</keyword>
<evidence type="ECO:0000256" key="1">
    <source>
        <dbReference type="ARBA" id="ARBA00005354"/>
    </source>
</evidence>
<protein>
    <submittedName>
        <fullName evidence="10">Protein kinase domain</fullName>
    </submittedName>
</protein>
<feature type="domain" description="Protein kinase" evidence="8">
    <location>
        <begin position="1"/>
        <end position="122"/>
    </location>
</feature>
<evidence type="ECO:0000256" key="4">
    <source>
        <dbReference type="ARBA" id="ARBA00022741"/>
    </source>
</evidence>
<dbReference type="GO" id="GO:0005509">
    <property type="term" value="F:calcium ion binding"/>
    <property type="evidence" value="ECO:0007669"/>
    <property type="project" value="InterPro"/>
</dbReference>
<dbReference type="InterPro" id="IPR011009">
    <property type="entry name" value="Kinase-like_dom_sf"/>
</dbReference>
<keyword evidence="2" id="KW-0723">Serine/threonine-protein kinase</keyword>
<sequence>MPKHPNIVCLKDTYKDDDVVLLMMELCVGEELFDRIVARGQCTERATAAVTHTIVEVVQSKYIEVEELCDALADDMGTNHKEVINTIMQDVDTNKDHLISYEEFTTIMKADTDCRKAREQLI</sequence>
<dbReference type="SMART" id="SM00054">
    <property type="entry name" value="EFh"/>
    <property type="match status" value="1"/>
</dbReference>
<dbReference type="PROSITE" id="PS50222">
    <property type="entry name" value="EF_HAND_2"/>
    <property type="match status" value="1"/>
</dbReference>
<dbReference type="AlphaFoldDB" id="A0AAN8VBX8"/>
<dbReference type="SUPFAM" id="SSF47473">
    <property type="entry name" value="EF-hand"/>
    <property type="match status" value="1"/>
</dbReference>
<keyword evidence="4" id="KW-0547">Nucleotide-binding</keyword>
<reference evidence="10 11" key="1">
    <citation type="submission" date="2023-12" db="EMBL/GenBank/DDBJ databases">
        <title>A high-quality genome assembly for Dillenia turbinata (Dilleniales).</title>
        <authorList>
            <person name="Chanderbali A."/>
        </authorList>
    </citation>
    <scope>NUCLEOTIDE SEQUENCE [LARGE SCALE GENOMIC DNA]</scope>
    <source>
        <strain evidence="10">LSX21</strain>
        <tissue evidence="10">Leaf</tissue>
    </source>
</reference>
<evidence type="ECO:0000259" key="9">
    <source>
        <dbReference type="PROSITE" id="PS50222"/>
    </source>
</evidence>
<dbReference type="InterPro" id="IPR050205">
    <property type="entry name" value="CDPK_Ser/Thr_kinases"/>
</dbReference>
<evidence type="ECO:0000256" key="7">
    <source>
        <dbReference type="ARBA" id="ARBA00022840"/>
    </source>
</evidence>
<keyword evidence="3" id="KW-0808">Transferase</keyword>
<accession>A0AAN8VBX8</accession>
<dbReference type="InterPro" id="IPR018247">
    <property type="entry name" value="EF_Hand_1_Ca_BS"/>
</dbReference>
<dbReference type="Gene3D" id="1.10.510.10">
    <property type="entry name" value="Transferase(Phosphotransferase) domain 1"/>
    <property type="match status" value="1"/>
</dbReference>
<dbReference type="PROSITE" id="PS50011">
    <property type="entry name" value="PROTEIN_KINASE_DOM"/>
    <property type="match status" value="1"/>
</dbReference>
<comment type="similarity">
    <text evidence="1">Belongs to the protein kinase superfamily. CAMK Ser/Thr protein kinase family. CaMK subfamily.</text>
</comment>
<keyword evidence="6" id="KW-0106">Calcium</keyword>
<dbReference type="Gene3D" id="3.30.200.20">
    <property type="entry name" value="Phosphorylase Kinase, domain 1"/>
    <property type="match status" value="1"/>
</dbReference>
<keyword evidence="5 10" id="KW-0418">Kinase</keyword>
<evidence type="ECO:0000256" key="6">
    <source>
        <dbReference type="ARBA" id="ARBA00022837"/>
    </source>
</evidence>
<name>A0AAN8VBX8_9MAGN</name>
<feature type="domain" description="EF-hand" evidence="9">
    <location>
        <begin position="79"/>
        <end position="114"/>
    </location>
</feature>
<dbReference type="GO" id="GO:0005524">
    <property type="term" value="F:ATP binding"/>
    <property type="evidence" value="ECO:0007669"/>
    <property type="project" value="UniProtKB-KW"/>
</dbReference>
<proteinExistence type="inferred from homology"/>
<dbReference type="PANTHER" id="PTHR24349">
    <property type="entry name" value="SERINE/THREONINE-PROTEIN KINASE"/>
    <property type="match status" value="1"/>
</dbReference>